<name>A0A645HRW1_9ZZZZ</name>
<feature type="region of interest" description="Disordered" evidence="1">
    <location>
        <begin position="1"/>
        <end position="29"/>
    </location>
</feature>
<dbReference type="EMBL" id="VSSQ01094363">
    <property type="protein sequence ID" value="MPN38874.1"/>
    <property type="molecule type" value="Genomic_DNA"/>
</dbReference>
<evidence type="ECO:0000256" key="1">
    <source>
        <dbReference type="SAM" id="MobiDB-lite"/>
    </source>
</evidence>
<feature type="compositionally biased region" description="Basic and acidic residues" evidence="1">
    <location>
        <begin position="18"/>
        <end position="29"/>
    </location>
</feature>
<protein>
    <submittedName>
        <fullName evidence="2">Uncharacterized protein</fullName>
    </submittedName>
</protein>
<comment type="caution">
    <text evidence="2">The sequence shown here is derived from an EMBL/GenBank/DDBJ whole genome shotgun (WGS) entry which is preliminary data.</text>
</comment>
<organism evidence="2">
    <name type="scientific">bioreactor metagenome</name>
    <dbReference type="NCBI Taxonomy" id="1076179"/>
    <lineage>
        <taxon>unclassified sequences</taxon>
        <taxon>metagenomes</taxon>
        <taxon>ecological metagenomes</taxon>
    </lineage>
</organism>
<evidence type="ECO:0000313" key="2">
    <source>
        <dbReference type="EMBL" id="MPN38874.1"/>
    </source>
</evidence>
<feature type="compositionally biased region" description="Basic and acidic residues" evidence="1">
    <location>
        <begin position="1"/>
        <end position="10"/>
    </location>
</feature>
<dbReference type="AlphaFoldDB" id="A0A645HRW1"/>
<reference evidence="2" key="1">
    <citation type="submission" date="2019-08" db="EMBL/GenBank/DDBJ databases">
        <authorList>
            <person name="Kucharzyk K."/>
            <person name="Murdoch R.W."/>
            <person name="Higgins S."/>
            <person name="Loffler F."/>
        </authorList>
    </citation>
    <scope>NUCLEOTIDE SEQUENCE</scope>
</reference>
<proteinExistence type="predicted"/>
<gene>
    <name evidence="2" type="ORF">SDC9_186399</name>
</gene>
<sequence length="29" mass="3308">MREPEIRLAPETEEEEKLEPALEKKAAGL</sequence>
<accession>A0A645HRW1</accession>